<keyword evidence="3 9" id="KW-1003">Cell membrane</keyword>
<comment type="similarity">
    <text evidence="10">Belongs to the SecD/SecF family. SecF subfamily.</text>
</comment>
<dbReference type="Proteomes" id="UP001628220">
    <property type="component" value="Unassembled WGS sequence"/>
</dbReference>
<dbReference type="Pfam" id="PF03176">
    <property type="entry name" value="MMPL"/>
    <property type="match status" value="1"/>
</dbReference>
<feature type="transmembrane region" description="Helical" evidence="9">
    <location>
        <begin position="934"/>
        <end position="954"/>
    </location>
</feature>
<feature type="transmembrane region" description="Helical" evidence="9">
    <location>
        <begin position="824"/>
        <end position="841"/>
    </location>
</feature>
<dbReference type="InterPro" id="IPR054384">
    <property type="entry name" value="SecDF_P1_head"/>
</dbReference>
<dbReference type="InterPro" id="IPR022645">
    <property type="entry name" value="SecD/SecF_bac"/>
</dbReference>
<evidence type="ECO:0000256" key="6">
    <source>
        <dbReference type="ARBA" id="ARBA00022989"/>
    </source>
</evidence>
<feature type="transmembrane region" description="Helical" evidence="9">
    <location>
        <begin position="848"/>
        <end position="871"/>
    </location>
</feature>
<comment type="caution">
    <text evidence="9">Lacks conserved residue(s) required for the propagation of feature annotation.</text>
</comment>
<evidence type="ECO:0000259" key="15">
    <source>
        <dbReference type="Pfam" id="PF22599"/>
    </source>
</evidence>
<accession>A0ABQ0E2S4</accession>
<dbReference type="NCBIfam" id="NF009585">
    <property type="entry name" value="PRK13024.1-5"/>
    <property type="match status" value="1"/>
</dbReference>
<evidence type="ECO:0000256" key="3">
    <source>
        <dbReference type="ARBA" id="ARBA00022475"/>
    </source>
</evidence>
<feature type="transmembrane region" description="Helical" evidence="9">
    <location>
        <begin position="960"/>
        <end position="984"/>
    </location>
</feature>
<protein>
    <recommendedName>
        <fullName evidence="9 10">Multifunctional fusion protein</fullName>
    </recommendedName>
    <domain>
        <recommendedName>
            <fullName evidence="9">Protein translocase subunit SecD</fullName>
        </recommendedName>
    </domain>
    <domain>
        <recommendedName>
            <fullName evidence="10">Protein-export membrane protein SecF</fullName>
        </recommendedName>
    </domain>
</protein>
<evidence type="ECO:0000313" key="17">
    <source>
        <dbReference type="Proteomes" id="UP001628220"/>
    </source>
</evidence>
<evidence type="ECO:0000259" key="12">
    <source>
        <dbReference type="Pfam" id="PF02355"/>
    </source>
</evidence>
<feature type="compositionally biased region" description="Low complexity" evidence="11">
    <location>
        <begin position="258"/>
        <end position="272"/>
    </location>
</feature>
<dbReference type="InterPro" id="IPR005665">
    <property type="entry name" value="SecF_bac"/>
</dbReference>
<dbReference type="InterPro" id="IPR004869">
    <property type="entry name" value="MMPL_dom"/>
</dbReference>
<evidence type="ECO:0000256" key="8">
    <source>
        <dbReference type="ARBA" id="ARBA00023136"/>
    </source>
</evidence>
<feature type="region of interest" description="Disordered" evidence="11">
    <location>
        <begin position="256"/>
        <end position="303"/>
    </location>
</feature>
<dbReference type="NCBIfam" id="TIGR00916">
    <property type="entry name" value="2A0604s01"/>
    <property type="match status" value="1"/>
</dbReference>
<evidence type="ECO:0000256" key="1">
    <source>
        <dbReference type="ARBA" id="ARBA00004651"/>
    </source>
</evidence>
<feature type="transmembrane region" description="Helical" evidence="9">
    <location>
        <begin position="507"/>
        <end position="528"/>
    </location>
</feature>
<dbReference type="PRINTS" id="PR01755">
    <property type="entry name" value="SECFTRNLCASE"/>
</dbReference>
<feature type="transmembrane region" description="Helical" evidence="9">
    <location>
        <begin position="630"/>
        <end position="654"/>
    </location>
</feature>
<feature type="domain" description="SecDF P1 head subdomain" evidence="15">
    <location>
        <begin position="385"/>
        <end position="484"/>
    </location>
</feature>
<dbReference type="InterPro" id="IPR055344">
    <property type="entry name" value="SecD_SecF_C_bact"/>
</dbReference>
<keyword evidence="7 9" id="KW-0811">Translocation</keyword>
<feature type="transmembrane region" description="Helical" evidence="9">
    <location>
        <begin position="690"/>
        <end position="711"/>
    </location>
</feature>
<dbReference type="EMBL" id="BAAFSF010000004">
    <property type="protein sequence ID" value="GAB1251991.1"/>
    <property type="molecule type" value="Genomic_DNA"/>
</dbReference>
<dbReference type="HAMAP" id="MF_01463_B">
    <property type="entry name" value="SecD_B"/>
    <property type="match status" value="1"/>
</dbReference>
<organism evidence="16 17">
    <name type="scientific">Porphyromonas miyakawae</name>
    <dbReference type="NCBI Taxonomy" id="3137470"/>
    <lineage>
        <taxon>Bacteria</taxon>
        <taxon>Pseudomonadati</taxon>
        <taxon>Bacteroidota</taxon>
        <taxon>Bacteroidia</taxon>
        <taxon>Bacteroidales</taxon>
        <taxon>Porphyromonadaceae</taxon>
        <taxon>Porphyromonas</taxon>
    </lineage>
</organism>
<gene>
    <name evidence="16" type="primary">secDF</name>
    <name evidence="9" type="synonym">secD</name>
    <name evidence="10" type="synonym">secF</name>
    <name evidence="16" type="ORF">Tsumi_10970</name>
</gene>
<evidence type="ECO:0000313" key="16">
    <source>
        <dbReference type="EMBL" id="GAB1251991.1"/>
    </source>
</evidence>
<feature type="compositionally biased region" description="Low complexity" evidence="11">
    <location>
        <begin position="283"/>
        <end position="302"/>
    </location>
</feature>
<feature type="transmembrane region" description="Helical" evidence="9">
    <location>
        <begin position="599"/>
        <end position="624"/>
    </location>
</feature>
<comment type="function">
    <text evidence="9">Part of the Sec protein translocase complex. Interacts with the SecYEG preprotein conducting channel. SecDF uses the proton motive force (PMF) to complete protein translocation after the ATP-dependent function of SecA.</text>
</comment>
<feature type="domain" description="Protein export membrane protein SecD/SecF C-terminal" evidence="12">
    <location>
        <begin position="806"/>
        <end position="986"/>
    </location>
</feature>
<dbReference type="InterPro" id="IPR005791">
    <property type="entry name" value="SecD"/>
</dbReference>
<dbReference type="InterPro" id="IPR022646">
    <property type="entry name" value="SecD/SecF_CS"/>
</dbReference>
<keyword evidence="8 9" id="KW-0472">Membrane</keyword>
<dbReference type="HAMAP" id="MF_01464_B">
    <property type="entry name" value="SecF_B"/>
    <property type="match status" value="1"/>
</dbReference>
<keyword evidence="5 9" id="KW-0653">Protein transport</keyword>
<proteinExistence type="inferred from homology"/>
<dbReference type="Pfam" id="PF02355">
    <property type="entry name" value="SecD_SecF_C"/>
    <property type="match status" value="1"/>
</dbReference>
<evidence type="ECO:0000256" key="4">
    <source>
        <dbReference type="ARBA" id="ARBA00022692"/>
    </source>
</evidence>
<feature type="transmembrane region" description="Helical" evidence="9">
    <location>
        <begin position="548"/>
        <end position="578"/>
    </location>
</feature>
<dbReference type="Gene3D" id="3.30.70.3220">
    <property type="match status" value="1"/>
</dbReference>
<reference evidence="16 17" key="1">
    <citation type="journal article" date="2025" name="Int. J. Syst. Evol. Microbiol.">
        <title>Desulfovibrio falkowii sp. nov., Porphyromonas miyakawae sp. nov., Mediterraneibacter flintii sp. nov. and Owariibacterium komagatae gen. nov., sp. nov., isolated from human faeces.</title>
        <authorList>
            <person name="Hamaguchi T."/>
            <person name="Ohara M."/>
            <person name="Hisatomi A."/>
            <person name="Sekiguchi K."/>
            <person name="Takeda J.I."/>
            <person name="Ueyama J."/>
            <person name="Ito M."/>
            <person name="Nishiwaki H."/>
            <person name="Ogi T."/>
            <person name="Hirayama M."/>
            <person name="Ohkuma M."/>
            <person name="Sakamoto M."/>
            <person name="Ohno K."/>
        </authorList>
    </citation>
    <scope>NUCLEOTIDE SEQUENCE [LARGE SCALE GENOMIC DNA]</scope>
    <source>
        <strain evidence="16 17">13CB11C</strain>
    </source>
</reference>
<keyword evidence="4 9" id="KW-0812">Transmembrane</keyword>
<comment type="subunit">
    <text evidence="10">Forms a complex with SecD. Part of the essential Sec protein translocation apparatus which comprises SecA, SecYEG and auxiliary proteins SecDF. Other proteins may also be involved.</text>
</comment>
<comment type="similarity">
    <text evidence="9">Belongs to the SecD/SecF family. SecD subfamily.</text>
</comment>
<evidence type="ECO:0000256" key="7">
    <source>
        <dbReference type="ARBA" id="ARBA00023010"/>
    </source>
</evidence>
<feature type="domain" description="Protein translocase subunit SecDF P1" evidence="14">
    <location>
        <begin position="174"/>
        <end position="230"/>
    </location>
</feature>
<dbReference type="InterPro" id="IPR048631">
    <property type="entry name" value="SecD_1st"/>
</dbReference>
<keyword evidence="6 9" id="KW-1133">Transmembrane helix</keyword>
<dbReference type="Gene3D" id="1.20.1640.10">
    <property type="entry name" value="Multidrug efflux transporter AcrB transmembrane domain"/>
    <property type="match status" value="2"/>
</dbReference>
<evidence type="ECO:0000256" key="11">
    <source>
        <dbReference type="SAM" id="MobiDB-lite"/>
    </source>
</evidence>
<evidence type="ECO:0000256" key="5">
    <source>
        <dbReference type="ARBA" id="ARBA00022927"/>
    </source>
</evidence>
<dbReference type="PANTHER" id="PTHR30081">
    <property type="entry name" value="PROTEIN-EXPORT MEMBRANE PROTEIN SEC"/>
    <property type="match status" value="1"/>
</dbReference>
<dbReference type="NCBIfam" id="TIGR01129">
    <property type="entry name" value="secD"/>
    <property type="match status" value="1"/>
</dbReference>
<comment type="subcellular location">
    <subcellularLocation>
        <location evidence="1 9">Cell membrane</location>
        <topology evidence="1 9">Multi-pass membrane protein</topology>
    </subcellularLocation>
</comment>
<evidence type="ECO:0000259" key="14">
    <source>
        <dbReference type="Pfam" id="PF21760"/>
    </source>
</evidence>
<name>A0ABQ0E2S4_9PORP</name>
<evidence type="ECO:0000256" key="10">
    <source>
        <dbReference type="HAMAP-Rule" id="MF_01464"/>
    </source>
</evidence>
<keyword evidence="17" id="KW-1185">Reference proteome</keyword>
<evidence type="ECO:0000256" key="2">
    <source>
        <dbReference type="ARBA" id="ARBA00022448"/>
    </source>
</evidence>
<dbReference type="Pfam" id="PF22599">
    <property type="entry name" value="SecDF_P1_head"/>
    <property type="match status" value="1"/>
</dbReference>
<dbReference type="NCBIfam" id="TIGR00966">
    <property type="entry name" value="transloc_SecF"/>
    <property type="match status" value="1"/>
</dbReference>
<comment type="caution">
    <text evidence="16">The sequence shown here is derived from an EMBL/GenBank/DDBJ whole genome shotgun (WGS) entry which is preliminary data.</text>
</comment>
<dbReference type="PANTHER" id="PTHR30081:SF1">
    <property type="entry name" value="PROTEIN TRANSLOCASE SUBUNIT SECD"/>
    <property type="match status" value="1"/>
</dbReference>
<feature type="domain" description="Membrane transport protein MMPL" evidence="13">
    <location>
        <begin position="510"/>
        <end position="647"/>
    </location>
</feature>
<dbReference type="InterPro" id="IPR022813">
    <property type="entry name" value="SecD/SecF_arch_bac"/>
</dbReference>
<dbReference type="InterPro" id="IPR048634">
    <property type="entry name" value="SecD_SecF_C"/>
</dbReference>
<dbReference type="Pfam" id="PF21760">
    <property type="entry name" value="SecD_1st"/>
    <property type="match status" value="1"/>
</dbReference>
<comment type="subunit">
    <text evidence="9">Forms a complex with SecF. Part of the essential Sec protein translocation apparatus which comprises SecA, SecYEG and auxiliary proteins SecDF. Other proteins may also be involved.</text>
</comment>
<sequence length="1000" mass="109842">MQNKGFVLFISVALALICAYYLSFTPVVNHYDRKAEEMIAQGLDGKAYLDSMANEKVWFGQTLKKARTQQVGLGLDLKGGMNVVLRINAKDLLLNLSGSNDDPLFLKALDNAESSTKSGDYIDKFVDEYHKLNPNGQLAALFVGGDLREQISARSADEEVIKVLKEKFVSASEASVNVLRTRIDRFGVVAPNIQRIEGEGRIMVELPGVTEPERVRNLLQRSANLQFRRVYLYNEVEQDLITANERLSALASGEKVTEPAAEVAAQPEATEVTEPKTEEVDTPTEAPETAATEEPKQTTPATDKAAKDNVLFSLLQPTNRGAVVGVARASDMNRIDSLLEIAHGRGFIREDLMLLWSNNPIVDPQTKKETNYYELYAIRGIRNSKPDLGGEVVTSAKSDIQQGQFANRGPVVTMSMNDEGARRWARLTKENIGRPLAIILDNVVYSAPNVNGEIPGGNSEITGNFTVDQTVDLANVLNSGKMEASVIIEQESVVGPTLGQESIRAGIISFFIALILLMIYMIMMYGWIPGLLADGALIVNSFFTLGVLASFHSVLTLSGIAGLVLTLGMAVDANVLIFERIKEELRAGKSISRSLADGYNNAFSAIFDSNLTTIITGIALYVFGTGPIRGFATTLIIGLIASFITAVFLTRIVAEALDKRGKLNKVTYTTAVSKNFLVNPKFNILGFRKYGPMIPLAFIILGIIGAFTIGLNRGIEFSGGRNYVVAFDQPVSIEKLRADLNTPLENKLVLTSIGTDGMQVRISTNYLIEKGSDPTVEETLNDILYESLKGNYQQTPDKDTFLTDYIVSSQKVSASMSRDISNKAILAVVLSLLFMALYILLRFRHLNYSIGVFVSVAITTLSIIATYVLLWKIMPFTMEVDQNFIAALLAIIGYSINDTVVVFDRVRETFKLYPNRDKYTVMNDALNSTLARTFNTSITTFLVMFVIFIFGGASMRSFTFAILLGVVYGTYSTLFVAAPIAYALQKKGNKEEKVLEPAKK</sequence>
<dbReference type="Pfam" id="PF07549">
    <property type="entry name" value="Sec_GG"/>
    <property type="match status" value="1"/>
</dbReference>
<feature type="transmembrane region" description="Helical" evidence="9">
    <location>
        <begin position="6"/>
        <end position="24"/>
    </location>
</feature>
<keyword evidence="2 9" id="KW-0813">Transport</keyword>
<evidence type="ECO:0000256" key="9">
    <source>
        <dbReference type="HAMAP-Rule" id="MF_01463"/>
    </source>
</evidence>
<dbReference type="Gene3D" id="3.30.1360.200">
    <property type="match status" value="1"/>
</dbReference>
<feature type="transmembrane region" description="Helical" evidence="9">
    <location>
        <begin position="883"/>
        <end position="903"/>
    </location>
</feature>
<dbReference type="RefSeq" id="WP_411915763.1">
    <property type="nucleotide sequence ID" value="NZ_BAAFSF010000004.1"/>
</dbReference>
<dbReference type="SUPFAM" id="SSF82866">
    <property type="entry name" value="Multidrug efflux transporter AcrB transmembrane domain"/>
    <property type="match status" value="2"/>
</dbReference>
<evidence type="ECO:0000259" key="13">
    <source>
        <dbReference type="Pfam" id="PF03176"/>
    </source>
</evidence>